<dbReference type="Pfam" id="PF06271">
    <property type="entry name" value="RDD"/>
    <property type="match status" value="1"/>
</dbReference>
<feature type="transmembrane region" description="Helical" evidence="6">
    <location>
        <begin position="113"/>
        <end position="132"/>
    </location>
</feature>
<reference evidence="8 9" key="2">
    <citation type="journal article" date="2016" name="Genome Announc.">
        <title>Permanent Draft Genome Sequences for Two Variants of Frankia sp. Strain CpI1, the First Frankia Strain Isolated from Root Nodules of Comptonia peregrina.</title>
        <authorList>
            <person name="Oshone R."/>
            <person name="Hurst S.G.IV."/>
            <person name="Abebe-Akele F."/>
            <person name="Simpson S."/>
            <person name="Morris K."/>
            <person name="Thomas W.K."/>
            <person name="Tisa L.S."/>
        </authorList>
    </citation>
    <scope>NUCLEOTIDE SEQUENCE [LARGE SCALE GENOMIC DNA]</scope>
    <source>
        <strain evidence="9">CpI1-S</strain>
    </source>
</reference>
<gene>
    <name evidence="8" type="ORF">FF36_05037</name>
</gene>
<keyword evidence="3 6" id="KW-0812">Transmembrane</keyword>
<dbReference type="InterPro" id="IPR010432">
    <property type="entry name" value="RDD"/>
</dbReference>
<dbReference type="EMBL" id="JYFN01000054">
    <property type="protein sequence ID" value="KJE20682.1"/>
    <property type="molecule type" value="Genomic_DNA"/>
</dbReference>
<keyword evidence="4 6" id="KW-1133">Transmembrane helix</keyword>
<comment type="subcellular location">
    <subcellularLocation>
        <location evidence="1">Cell membrane</location>
        <topology evidence="1">Multi-pass membrane protein</topology>
    </subcellularLocation>
</comment>
<reference evidence="9" key="1">
    <citation type="submission" date="2015-02" db="EMBL/GenBank/DDBJ databases">
        <title>Draft Genome of Frankia sp. CpI1-S.</title>
        <authorList>
            <person name="Oshone R.T."/>
            <person name="Ngom M."/>
            <person name="Ghodhbane-Gtari F."/>
            <person name="Gtari M."/>
            <person name="Morris K."/>
            <person name="Thomas K."/>
            <person name="Sen A."/>
            <person name="Tisa L.S."/>
        </authorList>
    </citation>
    <scope>NUCLEOTIDE SEQUENCE [LARGE SCALE GENOMIC DNA]</scope>
    <source>
        <strain evidence="9">CpI1-S</strain>
    </source>
</reference>
<proteinExistence type="predicted"/>
<dbReference type="GO" id="GO:0005886">
    <property type="term" value="C:plasma membrane"/>
    <property type="evidence" value="ECO:0007669"/>
    <property type="project" value="UniProtKB-SubCell"/>
</dbReference>
<dbReference type="InterPro" id="IPR051791">
    <property type="entry name" value="Pra-immunoreactive"/>
</dbReference>
<evidence type="ECO:0000256" key="3">
    <source>
        <dbReference type="ARBA" id="ARBA00022692"/>
    </source>
</evidence>
<dbReference type="Proteomes" id="UP000032545">
    <property type="component" value="Unassembled WGS sequence"/>
</dbReference>
<protein>
    <submittedName>
        <fullName evidence="8">Putative membrane protein/domain</fullName>
    </submittedName>
</protein>
<keyword evidence="9" id="KW-1185">Reference proteome</keyword>
<feature type="transmembrane region" description="Helical" evidence="6">
    <location>
        <begin position="72"/>
        <end position="93"/>
    </location>
</feature>
<evidence type="ECO:0000259" key="7">
    <source>
        <dbReference type="Pfam" id="PF06271"/>
    </source>
</evidence>
<evidence type="ECO:0000256" key="1">
    <source>
        <dbReference type="ARBA" id="ARBA00004651"/>
    </source>
</evidence>
<evidence type="ECO:0000313" key="9">
    <source>
        <dbReference type="Proteomes" id="UP000032545"/>
    </source>
</evidence>
<feature type="transmembrane region" description="Helical" evidence="6">
    <location>
        <begin position="41"/>
        <end position="60"/>
    </location>
</feature>
<evidence type="ECO:0000313" key="8">
    <source>
        <dbReference type="EMBL" id="KJE20682.1"/>
    </source>
</evidence>
<dbReference type="PANTHER" id="PTHR36115">
    <property type="entry name" value="PROLINE-RICH ANTIGEN HOMOLOG-RELATED"/>
    <property type="match status" value="1"/>
</dbReference>
<comment type="caution">
    <text evidence="8">The sequence shown here is derived from an EMBL/GenBank/DDBJ whole genome shotgun (WGS) entry which is preliminary data.</text>
</comment>
<dbReference type="AlphaFoldDB" id="A0A0D8BBC2"/>
<accession>A0A0D8BBC2</accession>
<evidence type="ECO:0000256" key="5">
    <source>
        <dbReference type="ARBA" id="ARBA00023136"/>
    </source>
</evidence>
<keyword evidence="2" id="KW-1003">Cell membrane</keyword>
<evidence type="ECO:0000256" key="4">
    <source>
        <dbReference type="ARBA" id="ARBA00022989"/>
    </source>
</evidence>
<name>A0A0D8BBC2_9ACTN</name>
<dbReference type="PANTHER" id="PTHR36115:SF6">
    <property type="entry name" value="PROLINE-RICH ANTIGEN HOMOLOG"/>
    <property type="match status" value="1"/>
</dbReference>
<feature type="domain" description="RDD" evidence="7">
    <location>
        <begin position="35"/>
        <end position="145"/>
    </location>
</feature>
<sequence length="159" mass="17059">MGRALGGWLEGPGLPRDTPPGVRLGLPAEGRGSVVGFGPRLGAYLIDAVVANLIVGVLYLAGLSYAGDVRGLAIYLVFLLEEFILVSTGGQTIGMRLLGMRVIRLRDRGRQSWPWIGVRTLLLALLVPVVVWDRDQRGLHDRAAGTVVVRDPVRADSAP</sequence>
<dbReference type="RefSeq" id="WP_242422811.1">
    <property type="nucleotide sequence ID" value="NZ_JYFN01000054.1"/>
</dbReference>
<evidence type="ECO:0000256" key="2">
    <source>
        <dbReference type="ARBA" id="ARBA00022475"/>
    </source>
</evidence>
<keyword evidence="5 6" id="KW-0472">Membrane</keyword>
<organism evidence="8 9">
    <name type="scientific">Frankia torreyi</name>
    <dbReference type="NCBI Taxonomy" id="1856"/>
    <lineage>
        <taxon>Bacteria</taxon>
        <taxon>Bacillati</taxon>
        <taxon>Actinomycetota</taxon>
        <taxon>Actinomycetes</taxon>
        <taxon>Frankiales</taxon>
        <taxon>Frankiaceae</taxon>
        <taxon>Frankia</taxon>
    </lineage>
</organism>
<evidence type="ECO:0000256" key="6">
    <source>
        <dbReference type="SAM" id="Phobius"/>
    </source>
</evidence>
<dbReference type="PATRIC" id="fig|1502723.3.peg.5235"/>